<comment type="caution">
    <text evidence="1">The sequence shown here is derived from an EMBL/GenBank/DDBJ whole genome shotgun (WGS) entry which is preliminary data.</text>
</comment>
<dbReference type="EMBL" id="JAMZIH010000480">
    <property type="protein sequence ID" value="KAJ1679282.1"/>
    <property type="molecule type" value="Genomic_DNA"/>
</dbReference>
<keyword evidence="2" id="KW-1185">Reference proteome</keyword>
<evidence type="ECO:0000313" key="1">
    <source>
        <dbReference type="EMBL" id="KAJ1679282.1"/>
    </source>
</evidence>
<gene>
    <name evidence="1" type="ORF">EV182_002367</name>
</gene>
<evidence type="ECO:0000313" key="2">
    <source>
        <dbReference type="Proteomes" id="UP001145114"/>
    </source>
</evidence>
<dbReference type="Proteomes" id="UP001145114">
    <property type="component" value="Unassembled WGS sequence"/>
</dbReference>
<protein>
    <submittedName>
        <fullName evidence="1">Uncharacterized protein</fullName>
    </submittedName>
</protein>
<name>A0ACC1HS69_9FUNG</name>
<accession>A0ACC1HS69</accession>
<reference evidence="1" key="1">
    <citation type="submission" date="2022-06" db="EMBL/GenBank/DDBJ databases">
        <title>Phylogenomic reconstructions and comparative analyses of Kickxellomycotina fungi.</title>
        <authorList>
            <person name="Reynolds N.K."/>
            <person name="Stajich J.E."/>
            <person name="Barry K."/>
            <person name="Grigoriev I.V."/>
            <person name="Crous P."/>
            <person name="Smith M.E."/>
        </authorList>
    </citation>
    <scope>NUCLEOTIDE SEQUENCE</scope>
    <source>
        <strain evidence="1">RSA 2271</strain>
    </source>
</reference>
<sequence>MCGRDRYVPATGARVSAIAVTLGREGETQDTQEQAGRAGWLEGTPRHPALRLQQIVQQGCSAPHHSNPTLDAIHLLRIFPSIATTIGNLGCGIPAKPLRLLEQVSVLMGPKSRQRSHPTCSFAKRGVGVAQVEATN</sequence>
<proteinExistence type="predicted"/>
<organism evidence="1 2">
    <name type="scientific">Spiromyces aspiralis</name>
    <dbReference type="NCBI Taxonomy" id="68401"/>
    <lineage>
        <taxon>Eukaryota</taxon>
        <taxon>Fungi</taxon>
        <taxon>Fungi incertae sedis</taxon>
        <taxon>Zoopagomycota</taxon>
        <taxon>Kickxellomycotina</taxon>
        <taxon>Kickxellomycetes</taxon>
        <taxon>Kickxellales</taxon>
        <taxon>Kickxellaceae</taxon>
        <taxon>Spiromyces</taxon>
    </lineage>
</organism>